<dbReference type="EMBL" id="QGKX02002183">
    <property type="protein sequence ID" value="KAF3484606.1"/>
    <property type="molecule type" value="Genomic_DNA"/>
</dbReference>
<feature type="domain" description="Replication factor A C-terminal" evidence="6">
    <location>
        <begin position="221"/>
        <end position="349"/>
    </location>
</feature>
<dbReference type="SUPFAM" id="SSF50249">
    <property type="entry name" value="Nucleic acid-binding proteins"/>
    <property type="match status" value="2"/>
</dbReference>
<protein>
    <recommendedName>
        <fullName evidence="6">Replication factor A C-terminal domain-containing protein</fullName>
    </recommendedName>
</protein>
<dbReference type="Pfam" id="PF08646">
    <property type="entry name" value="Rep_fac-A_C"/>
    <property type="match status" value="2"/>
</dbReference>
<sequence length="353" mass="40394">MSNCEDWPIDAIMGSTATQSNNYMAHYDKEVQRFSLTFHSTPLAVNTEQPYIHFKRLPKDELALAIVEAKPLALTTGPGDKNDFLVNNPRKTVSQLVESNQVEQCIVMCTIAAIESDMGWYYLSCKVCSKKVLNVPNDNIDEQEDEDEMGFHYYCVKCKVKNPKLMQRYKLHLVVLDNTGNSKFLLFDAIAMQILNRPCNELTGSNFEEMQDPEDIPLALKDLVAAIESDMGWYYLSCKVCSKKVLNVPNDNIDEQEDEDEMGFHYYCVKCKVKNPKLMQRYKLHLVVLDNTGNSKFLLFDAIAMQILNRPCNELTGSNFEEMQDPEDIPLALKDLVGKTYLFKIGIEREFSL</sequence>
<dbReference type="AlphaFoldDB" id="A0A8S9MMT3"/>
<evidence type="ECO:0000256" key="1">
    <source>
        <dbReference type="ARBA" id="ARBA00005690"/>
    </source>
</evidence>
<reference evidence="7" key="1">
    <citation type="submission" date="2019-12" db="EMBL/GenBank/DDBJ databases">
        <title>Genome sequencing and annotation of Brassica cretica.</title>
        <authorList>
            <person name="Studholme D.J."/>
            <person name="Sarris P."/>
        </authorList>
    </citation>
    <scope>NUCLEOTIDE SEQUENCE</scope>
    <source>
        <strain evidence="7">PFS-109/04</strain>
        <tissue evidence="7">Leaf</tissue>
    </source>
</reference>
<evidence type="ECO:0000256" key="3">
    <source>
        <dbReference type="ARBA" id="ARBA00022771"/>
    </source>
</evidence>
<organism evidence="7 8">
    <name type="scientific">Brassica cretica</name>
    <name type="common">Mustard</name>
    <dbReference type="NCBI Taxonomy" id="69181"/>
    <lineage>
        <taxon>Eukaryota</taxon>
        <taxon>Viridiplantae</taxon>
        <taxon>Streptophyta</taxon>
        <taxon>Embryophyta</taxon>
        <taxon>Tracheophyta</taxon>
        <taxon>Spermatophyta</taxon>
        <taxon>Magnoliopsida</taxon>
        <taxon>eudicotyledons</taxon>
        <taxon>Gunneridae</taxon>
        <taxon>Pentapetalae</taxon>
        <taxon>rosids</taxon>
        <taxon>malvids</taxon>
        <taxon>Brassicales</taxon>
        <taxon>Brassicaceae</taxon>
        <taxon>Brassiceae</taxon>
        <taxon>Brassica</taxon>
    </lineage>
</organism>
<proteinExistence type="inferred from homology"/>
<dbReference type="InterPro" id="IPR047192">
    <property type="entry name" value="Euk_RPA1_DBD_C"/>
</dbReference>
<feature type="domain" description="Replication factor A C-terminal" evidence="6">
    <location>
        <begin position="107"/>
        <end position="209"/>
    </location>
</feature>
<evidence type="ECO:0000256" key="5">
    <source>
        <dbReference type="ARBA" id="ARBA00023125"/>
    </source>
</evidence>
<comment type="caution">
    <text evidence="7">The sequence shown here is derived from an EMBL/GenBank/DDBJ whole genome shotgun (WGS) entry which is preliminary data.</text>
</comment>
<dbReference type="PANTHER" id="PTHR47165:SF4">
    <property type="entry name" value="OS03G0429900 PROTEIN"/>
    <property type="match status" value="1"/>
</dbReference>
<dbReference type="Gene3D" id="2.40.50.140">
    <property type="entry name" value="Nucleic acid-binding proteins"/>
    <property type="match status" value="2"/>
</dbReference>
<evidence type="ECO:0000313" key="7">
    <source>
        <dbReference type="EMBL" id="KAF3484606.1"/>
    </source>
</evidence>
<evidence type="ECO:0000256" key="4">
    <source>
        <dbReference type="ARBA" id="ARBA00022833"/>
    </source>
</evidence>
<keyword evidence="3" id="KW-0863">Zinc-finger</keyword>
<evidence type="ECO:0000313" key="8">
    <source>
        <dbReference type="Proteomes" id="UP000712600"/>
    </source>
</evidence>
<dbReference type="Proteomes" id="UP000712600">
    <property type="component" value="Unassembled WGS sequence"/>
</dbReference>
<dbReference type="CDD" id="cd04476">
    <property type="entry name" value="RPA1_DBD_C"/>
    <property type="match status" value="2"/>
</dbReference>
<evidence type="ECO:0000256" key="2">
    <source>
        <dbReference type="ARBA" id="ARBA00022723"/>
    </source>
</evidence>
<dbReference type="InterPro" id="IPR012340">
    <property type="entry name" value="NA-bd_OB-fold"/>
</dbReference>
<gene>
    <name evidence="7" type="ORF">F2Q69_00054107</name>
</gene>
<keyword evidence="4" id="KW-0862">Zinc</keyword>
<accession>A0A8S9MMT3</accession>
<keyword evidence="2" id="KW-0479">Metal-binding</keyword>
<dbReference type="GO" id="GO:0008270">
    <property type="term" value="F:zinc ion binding"/>
    <property type="evidence" value="ECO:0007669"/>
    <property type="project" value="UniProtKB-KW"/>
</dbReference>
<comment type="similarity">
    <text evidence="1">Belongs to the replication factor A protein 1 family.</text>
</comment>
<dbReference type="InterPro" id="IPR013955">
    <property type="entry name" value="Rep_factor-A_C"/>
</dbReference>
<dbReference type="PANTHER" id="PTHR47165">
    <property type="entry name" value="OS03G0429900 PROTEIN"/>
    <property type="match status" value="1"/>
</dbReference>
<keyword evidence="5" id="KW-0238">DNA-binding</keyword>
<dbReference type="GO" id="GO:0003677">
    <property type="term" value="F:DNA binding"/>
    <property type="evidence" value="ECO:0007669"/>
    <property type="project" value="UniProtKB-KW"/>
</dbReference>
<evidence type="ECO:0000259" key="6">
    <source>
        <dbReference type="Pfam" id="PF08646"/>
    </source>
</evidence>
<name>A0A8S9MMT3_BRACR</name>